<feature type="compositionally biased region" description="Polar residues" evidence="1">
    <location>
        <begin position="295"/>
        <end position="304"/>
    </location>
</feature>
<feature type="compositionally biased region" description="Pro residues" evidence="1">
    <location>
        <begin position="415"/>
        <end position="425"/>
    </location>
</feature>
<organism evidence="2 3">
    <name type="scientific">Cronartium quercuum f. sp. fusiforme G11</name>
    <dbReference type="NCBI Taxonomy" id="708437"/>
    <lineage>
        <taxon>Eukaryota</taxon>
        <taxon>Fungi</taxon>
        <taxon>Dikarya</taxon>
        <taxon>Basidiomycota</taxon>
        <taxon>Pucciniomycotina</taxon>
        <taxon>Pucciniomycetes</taxon>
        <taxon>Pucciniales</taxon>
        <taxon>Coleosporiaceae</taxon>
        <taxon>Cronartium</taxon>
    </lineage>
</organism>
<feature type="compositionally biased region" description="Low complexity" evidence="1">
    <location>
        <begin position="321"/>
        <end position="333"/>
    </location>
</feature>
<protein>
    <submittedName>
        <fullName evidence="2">Uncharacterized protein</fullName>
    </submittedName>
</protein>
<feature type="compositionally biased region" description="Low complexity" evidence="1">
    <location>
        <begin position="218"/>
        <end position="234"/>
    </location>
</feature>
<reference evidence="2" key="1">
    <citation type="submission" date="2013-11" db="EMBL/GenBank/DDBJ databases">
        <title>Genome sequence of the fusiform rust pathogen reveals effectors for host alternation and coevolution with pine.</title>
        <authorList>
            <consortium name="DOE Joint Genome Institute"/>
            <person name="Smith K."/>
            <person name="Pendleton A."/>
            <person name="Kubisiak T."/>
            <person name="Anderson C."/>
            <person name="Salamov A."/>
            <person name="Aerts A."/>
            <person name="Riley R."/>
            <person name="Clum A."/>
            <person name="Lindquist E."/>
            <person name="Ence D."/>
            <person name="Campbell M."/>
            <person name="Kronenberg Z."/>
            <person name="Feau N."/>
            <person name="Dhillon B."/>
            <person name="Hamelin R."/>
            <person name="Burleigh J."/>
            <person name="Smith J."/>
            <person name="Yandell M."/>
            <person name="Nelson C."/>
            <person name="Grigoriev I."/>
            <person name="Davis J."/>
        </authorList>
    </citation>
    <scope>NUCLEOTIDE SEQUENCE</scope>
    <source>
        <strain evidence="2">G11</strain>
    </source>
</reference>
<dbReference type="AlphaFoldDB" id="A0A9P6NIN7"/>
<feature type="compositionally biased region" description="Polar residues" evidence="1">
    <location>
        <begin position="149"/>
        <end position="165"/>
    </location>
</feature>
<keyword evidence="3" id="KW-1185">Reference proteome</keyword>
<feature type="region of interest" description="Disordered" evidence="1">
    <location>
        <begin position="118"/>
        <end position="488"/>
    </location>
</feature>
<gene>
    <name evidence="2" type="ORF">CROQUDRAFT_672155</name>
</gene>
<dbReference type="Proteomes" id="UP000886653">
    <property type="component" value="Unassembled WGS sequence"/>
</dbReference>
<evidence type="ECO:0000256" key="1">
    <source>
        <dbReference type="SAM" id="MobiDB-lite"/>
    </source>
</evidence>
<evidence type="ECO:0000313" key="2">
    <source>
        <dbReference type="EMBL" id="KAG0144829.1"/>
    </source>
</evidence>
<dbReference type="EMBL" id="MU167288">
    <property type="protein sequence ID" value="KAG0144829.1"/>
    <property type="molecule type" value="Genomic_DNA"/>
</dbReference>
<evidence type="ECO:0000313" key="3">
    <source>
        <dbReference type="Proteomes" id="UP000886653"/>
    </source>
</evidence>
<accession>A0A9P6NIN7</accession>
<sequence length="704" mass="77759">MSRSICLDSSALSPKEFEAYKDFITEFDTFSLPRGGHVRFAEAAQFLRKWYPFETDKEDEIRSFFPQKLQLGQMTSGCILALLRLLSHLQRQSSPIDPSFGSALYRDLIFIQTEPLQPLSQSSSSPRAQSITRSTSYTSNPFRLKETNESIINSSDQPLTLSPSVISPRHRSFGSSDVDFPASPSKSRDKVQPFSTSSINGPPLLKLKPTQLGLPKLSVNPFRHPSSSSSVSPNPLNPPGSPVSSQGLVSPPVPPRPSISASIKPNGRPVSRDDDDQTIPPQLHHIPTLPPPKHYTQQHQQRGFDSTDHPGPSSSDDKRSSSNQSLSSETTPRPSTPPLIPLLPNFTKPKIIPRIVKSIPNSSEPDPFLTLSPDNSHVLRKSKGIDPPARPLNGYQGGSAGTPHHHRASSSTRPQGPPPPPPPVTKPSKGSLTTESDVPLRADPNLPNDRAQPPTLPPKSTLLRSQTLNHYRDTATPPVPPPRKRPESLQIYNPHSVPLEELAKQKIPSGVELEPAGTLWNRPLRPQTRTADSNLNVLNADAKTVKLRTVSHGLSQTPLECPTETEEELIEERTGRGRSISLYGQGAPKVGDHRTNQISSTNHLKQLRALEHGLRADGRELVKDVKEGWESRHGRREERVRLVGGRPNERGSHLPRVGKIWPTELLHHHHQPRQKQWKDDDSLDGSGPTHLVHTSDEEGWSRLD</sequence>
<dbReference type="OrthoDB" id="2507814at2759"/>
<feature type="compositionally biased region" description="Basic and acidic residues" evidence="1">
    <location>
        <begin position="693"/>
        <end position="704"/>
    </location>
</feature>
<name>A0A9P6NIN7_9BASI</name>
<proteinExistence type="predicted"/>
<feature type="compositionally biased region" description="Polar residues" evidence="1">
    <location>
        <begin position="127"/>
        <end position="141"/>
    </location>
</feature>
<feature type="region of interest" description="Disordered" evidence="1">
    <location>
        <begin position="667"/>
        <end position="704"/>
    </location>
</feature>
<comment type="caution">
    <text evidence="2">The sequence shown here is derived from an EMBL/GenBank/DDBJ whole genome shotgun (WGS) entry which is preliminary data.</text>
</comment>